<dbReference type="EMBL" id="SIDB01000004">
    <property type="protein sequence ID" value="KAI3433292.1"/>
    <property type="molecule type" value="Genomic_DNA"/>
</dbReference>
<dbReference type="Pfam" id="PF14559">
    <property type="entry name" value="TPR_19"/>
    <property type="match status" value="1"/>
</dbReference>
<evidence type="ECO:0000256" key="1">
    <source>
        <dbReference type="ARBA" id="ARBA00022737"/>
    </source>
</evidence>
<dbReference type="OrthoDB" id="421075at2759"/>
<evidence type="ECO:0000313" key="5">
    <source>
        <dbReference type="EMBL" id="KAI3433292.1"/>
    </source>
</evidence>
<dbReference type="PANTHER" id="PTHR15704:SF7">
    <property type="entry name" value="SUPERKILLER COMPLEX PROTEIN 3"/>
    <property type="match status" value="1"/>
</dbReference>
<evidence type="ECO:0000256" key="3">
    <source>
        <dbReference type="PROSITE-ProRule" id="PRU00339"/>
    </source>
</evidence>
<dbReference type="InterPro" id="IPR019734">
    <property type="entry name" value="TPR_rpt"/>
</dbReference>
<sequence length="1492" mass="158809">MADLQASLQAAEACLEAGQPKEALNHCKAALKADKQSVEALLLIGRAAHELGEWQQAELAYRKALDVQSSNLPAWAGLARLFAASGNIFGAVEANEKVLSLLPEEDPSHQQYELCLADAYNRCGRYAEAARQYRQLLAHEPEEGTEGQLTESRVELLCRLADIQLKLDEKRAVEEVEARLGGGDSGGNMPARSVSNIQLEVLSAHALEDEQVEARQCTTQTLLELCSIAPLAERYVKYHEEWLKRCLLRIFSAPPRSVERQHFRLAALRECHTCMWKASCSALPYEAAVWLLEEEEELKGGHVPVGGQVVGSSVGVAGGVMEGGEGHVGGGQQSVLYAFENFARRMVHQFPSNPTAQVCLGLMLRRRACHDGTRPVPQALRRQIEAVLRRVMEDDSRSDCGTGWKALAELQYENRHYPEAYDTAVRGLRWLHSRRERGHEALTHVALSLRLVAAKSLRRMGKLDEAETHFKVLAGWVTEGETAFGEMSGSSPVSIHQQALRGIALVALERGDRAAAMAQYERILGKAALGRGPAEHWAHADYGWLLYEEGDLQGARCHLEDALRVSTSSGCYVTDSQLAEHHYRLGEVYWKMRGRYRSEKQFAYTQFFDAASVEGHAQAPAFAALGRYFQEVEGKEDQALRCFKRALALDPSVAAAGDQLCAMLVASGKAATALSLCREIASRAPQARWAYRRCGYLLAASEEYEQAVTAFQTALKGDVKDAAAWEGLAASYQNLGRFTAALKAYTRALHLSPQRAYSHIQSGNIHMALGSFAEGTSHFEAALQAAPNHPAAQLGAAESLVAAAAAHARQGALGTAAAELARAVEHTLLCTSRHGTLEAAWKLHGDVLVQHHAVTPSPHHPTIPVGPASGDDTSRQDSRGQGLGGELDGWRRRVQAMRQARRAYGRALHLNPVRSGAWQDAAFSYHLEWQLLRAHPAVASTDGTGPANLASLAAAAERCARAGLRLETASADLWLALGMVAAEAAVREYALSRALQLNPKSVPAWVALARLYAEEGAAGPAASALQHARSHEPAVPGIWEAMAEVAALSSTGASEQAAFQEHAYGLGAGPGGLLGFAESGIHAGHAQQGPVYAAARKAALMQPLNPAAHNILGLASEARGDFASAANAYKLSLQLLLGARDQAGSVLQPSAIPHTSTGLQTAVQLNLARALTGGGASLEAVQRYEELELAAELYDQPPAWLAYAAAKRSNGDVGGAVQAAGLAVGPGTPTQLLAAAVRTALQLKCEAGQPAQALEHLQQQLVMLRAGRVLLADMEELWVTVVAGAAAARDAPLLQQALSAARAWAVQVDDGSASFTARLRTLEAAGSLAVGDTVRAVAQYSQALHLCPTDASLSVSLAAAVLMLPAGSGTAGVAAALRLLQSPLVVEAAVAARDLPGVAPAGKALPAAALEAGSSALLAVEDPSQLQLSRHLSAVARGIHEAPANPQLWHFAALAAKQIAARRPDGTSDLRAQRWCRAAEVVTGRAAAVAAY</sequence>
<reference evidence="5" key="1">
    <citation type="journal article" date="2019" name="Plant J.">
        <title>Chlorella vulgaris genome assembly and annotation reveals the molecular basis for metabolic acclimation to high light conditions.</title>
        <authorList>
            <person name="Cecchin M."/>
            <person name="Marcolungo L."/>
            <person name="Rossato M."/>
            <person name="Girolomoni L."/>
            <person name="Cosentino E."/>
            <person name="Cuine S."/>
            <person name="Li-Beisson Y."/>
            <person name="Delledonne M."/>
            <person name="Ballottari M."/>
        </authorList>
    </citation>
    <scope>NUCLEOTIDE SEQUENCE</scope>
    <source>
        <strain evidence="5">211/11P</strain>
    </source>
</reference>
<keyword evidence="2 3" id="KW-0802">TPR repeat</keyword>
<comment type="caution">
    <text evidence="5">The sequence shown here is derived from an EMBL/GenBank/DDBJ whole genome shotgun (WGS) entry which is preliminary data.</text>
</comment>
<name>A0A9D4YY58_CHLVU</name>
<keyword evidence="1" id="KW-0677">Repeat</keyword>
<dbReference type="PANTHER" id="PTHR15704">
    <property type="entry name" value="SUPERKILLER 3 PROTEIN-RELATED"/>
    <property type="match status" value="1"/>
</dbReference>
<feature type="repeat" description="TPR" evidence="3">
    <location>
        <begin position="722"/>
        <end position="755"/>
    </location>
</feature>
<dbReference type="Pfam" id="PF13432">
    <property type="entry name" value="TPR_16"/>
    <property type="match status" value="2"/>
</dbReference>
<dbReference type="SUPFAM" id="SSF48452">
    <property type="entry name" value="TPR-like"/>
    <property type="match status" value="4"/>
</dbReference>
<gene>
    <name evidence="5" type="ORF">D9Q98_003111</name>
</gene>
<evidence type="ECO:0000256" key="4">
    <source>
        <dbReference type="SAM" id="MobiDB-lite"/>
    </source>
</evidence>
<dbReference type="SMART" id="SM00028">
    <property type="entry name" value="TPR"/>
    <property type="match status" value="11"/>
</dbReference>
<evidence type="ECO:0000256" key="2">
    <source>
        <dbReference type="ARBA" id="ARBA00022803"/>
    </source>
</evidence>
<dbReference type="PROSITE" id="PS50005">
    <property type="entry name" value="TPR"/>
    <property type="match status" value="3"/>
</dbReference>
<feature type="repeat" description="TPR" evidence="3">
    <location>
        <begin position="38"/>
        <end position="71"/>
    </location>
</feature>
<proteinExistence type="predicted"/>
<reference evidence="5" key="2">
    <citation type="submission" date="2020-11" db="EMBL/GenBank/DDBJ databases">
        <authorList>
            <person name="Cecchin M."/>
            <person name="Marcolungo L."/>
            <person name="Rossato M."/>
            <person name="Girolomoni L."/>
            <person name="Cosentino E."/>
            <person name="Cuine S."/>
            <person name="Li-Beisson Y."/>
            <person name="Delledonne M."/>
            <person name="Ballottari M."/>
        </authorList>
    </citation>
    <scope>NUCLEOTIDE SEQUENCE</scope>
    <source>
        <strain evidence="5">211/11P</strain>
        <tissue evidence="5">Whole cell</tissue>
    </source>
</reference>
<evidence type="ECO:0000313" key="6">
    <source>
        <dbReference type="Proteomes" id="UP001055712"/>
    </source>
</evidence>
<dbReference type="InterPro" id="IPR011990">
    <property type="entry name" value="TPR-like_helical_dom_sf"/>
</dbReference>
<organism evidence="5 6">
    <name type="scientific">Chlorella vulgaris</name>
    <name type="common">Green alga</name>
    <dbReference type="NCBI Taxonomy" id="3077"/>
    <lineage>
        <taxon>Eukaryota</taxon>
        <taxon>Viridiplantae</taxon>
        <taxon>Chlorophyta</taxon>
        <taxon>core chlorophytes</taxon>
        <taxon>Trebouxiophyceae</taxon>
        <taxon>Chlorellales</taxon>
        <taxon>Chlorellaceae</taxon>
        <taxon>Chlorella clade</taxon>
        <taxon>Chlorella</taxon>
    </lineage>
</organism>
<dbReference type="Gene3D" id="1.25.40.10">
    <property type="entry name" value="Tetratricopeptide repeat domain"/>
    <property type="match status" value="5"/>
</dbReference>
<protein>
    <submittedName>
        <fullName evidence="5">Uncharacterized protein</fullName>
    </submittedName>
</protein>
<keyword evidence="6" id="KW-1185">Reference proteome</keyword>
<feature type="repeat" description="TPR" evidence="3">
    <location>
        <begin position="756"/>
        <end position="789"/>
    </location>
</feature>
<dbReference type="InterPro" id="IPR039226">
    <property type="entry name" value="Ski3/TTC37"/>
</dbReference>
<dbReference type="Proteomes" id="UP001055712">
    <property type="component" value="Unassembled WGS sequence"/>
</dbReference>
<dbReference type="PROSITE" id="PS50293">
    <property type="entry name" value="TPR_REGION"/>
    <property type="match status" value="1"/>
</dbReference>
<accession>A0A9D4YY58</accession>
<dbReference type="GO" id="GO:0006401">
    <property type="term" value="P:RNA catabolic process"/>
    <property type="evidence" value="ECO:0007669"/>
    <property type="project" value="InterPro"/>
</dbReference>
<feature type="region of interest" description="Disordered" evidence="4">
    <location>
        <begin position="854"/>
        <end position="886"/>
    </location>
</feature>
<dbReference type="GO" id="GO:0055087">
    <property type="term" value="C:Ski complex"/>
    <property type="evidence" value="ECO:0007669"/>
    <property type="project" value="InterPro"/>
</dbReference>